<feature type="region of interest" description="Disordered" evidence="2">
    <location>
        <begin position="97"/>
        <end position="118"/>
    </location>
</feature>
<keyword evidence="1" id="KW-0175">Coiled coil</keyword>
<keyword evidence="3" id="KW-0812">Transmembrane</keyword>
<feature type="compositionally biased region" description="Basic and acidic residues" evidence="2">
    <location>
        <begin position="97"/>
        <end position="106"/>
    </location>
</feature>
<evidence type="ECO:0000313" key="4">
    <source>
        <dbReference type="EMBL" id="WOZ57500.1"/>
    </source>
</evidence>
<sequence>MTAFKNYLIGILLILSLTFGGLTYHLVGKLSIIESQVETVEKNNKKVKEDIEKLQLSCKSTQEVAHEVGKITDSMQEGMTSDLERLSQLIPKTTPKVKQDVSKEITEPQGHADGGTISNELNELLNSAYCNAVRNDSACAPK</sequence>
<proteinExistence type="predicted"/>
<protein>
    <recommendedName>
        <fullName evidence="6">DUF948 domain-containing protein</fullName>
    </recommendedName>
</protein>
<keyword evidence="3" id="KW-1133">Transmembrane helix</keyword>
<evidence type="ECO:0000256" key="1">
    <source>
        <dbReference type="SAM" id="Coils"/>
    </source>
</evidence>
<evidence type="ECO:0000256" key="2">
    <source>
        <dbReference type="SAM" id="MobiDB-lite"/>
    </source>
</evidence>
<evidence type="ECO:0000313" key="5">
    <source>
        <dbReference type="Proteomes" id="UP001305174"/>
    </source>
</evidence>
<accession>A0AAX4G6I9</accession>
<feature type="coiled-coil region" evidence="1">
    <location>
        <begin position="30"/>
        <end position="64"/>
    </location>
</feature>
<name>A0AAX4G6I9_9CAUD</name>
<feature type="transmembrane region" description="Helical" evidence="3">
    <location>
        <begin position="7"/>
        <end position="27"/>
    </location>
</feature>
<organism evidence="4 5">
    <name type="scientific">Pseudomonas phage vB_PseuGesM_254</name>
    <dbReference type="NCBI Taxonomy" id="3092638"/>
    <lineage>
        <taxon>Viruses</taxon>
        <taxon>Duplodnaviria</taxon>
        <taxon>Heunggongvirae</taxon>
        <taxon>Uroviricota</taxon>
        <taxon>Caudoviricetes</taxon>
        <taxon>Vandenendeviridae</taxon>
        <taxon>Chemalvirus</taxon>
        <taxon>Chemalvirus PseuGes254</taxon>
    </lineage>
</organism>
<keyword evidence="3" id="KW-0472">Membrane</keyword>
<evidence type="ECO:0000256" key="3">
    <source>
        <dbReference type="SAM" id="Phobius"/>
    </source>
</evidence>
<evidence type="ECO:0008006" key="6">
    <source>
        <dbReference type="Google" id="ProtNLM"/>
    </source>
</evidence>
<keyword evidence="5" id="KW-1185">Reference proteome</keyword>
<reference evidence="5" key="1">
    <citation type="submission" date="2024-05" db="EMBL/GenBank/DDBJ databases">
        <authorList>
            <person name="Tikunov A.Y."/>
            <person name="Morozova V.V."/>
            <person name="Kozlova Y.N."/>
            <person name="Tikunova N.V."/>
            <person name="Babkin I.V."/>
        </authorList>
    </citation>
    <scope>NUCLEOTIDE SEQUENCE [LARGE SCALE GENOMIC DNA]</scope>
</reference>
<dbReference type="Proteomes" id="UP001305174">
    <property type="component" value="Segment"/>
</dbReference>
<dbReference type="EMBL" id="OR575930">
    <property type="protein sequence ID" value="WOZ57500.1"/>
    <property type="molecule type" value="Genomic_DNA"/>
</dbReference>